<feature type="non-terminal residue" evidence="1">
    <location>
        <position position="55"/>
    </location>
</feature>
<gene>
    <name evidence="1" type="ORF">L9F63_010685</name>
</gene>
<dbReference type="Proteomes" id="UP001233999">
    <property type="component" value="Unassembled WGS sequence"/>
</dbReference>
<accession>A0AAD8EQF7</accession>
<reference evidence="1" key="2">
    <citation type="submission" date="2023-05" db="EMBL/GenBank/DDBJ databases">
        <authorList>
            <person name="Fouks B."/>
        </authorList>
    </citation>
    <scope>NUCLEOTIDE SEQUENCE</scope>
    <source>
        <strain evidence="1">Stay&amp;Tobe</strain>
        <tissue evidence="1">Testes</tissue>
    </source>
</reference>
<evidence type="ECO:0000313" key="2">
    <source>
        <dbReference type="Proteomes" id="UP001233999"/>
    </source>
</evidence>
<feature type="non-terminal residue" evidence="1">
    <location>
        <position position="1"/>
    </location>
</feature>
<reference evidence="1" key="1">
    <citation type="journal article" date="2023" name="IScience">
        <title>Live-bearing cockroach genome reveals convergent evolutionary mechanisms linked to viviparity in insects and beyond.</title>
        <authorList>
            <person name="Fouks B."/>
            <person name="Harrison M.C."/>
            <person name="Mikhailova A.A."/>
            <person name="Marchal E."/>
            <person name="English S."/>
            <person name="Carruthers M."/>
            <person name="Jennings E.C."/>
            <person name="Chiamaka E.L."/>
            <person name="Frigard R.A."/>
            <person name="Pippel M."/>
            <person name="Attardo G.M."/>
            <person name="Benoit J.B."/>
            <person name="Bornberg-Bauer E."/>
            <person name="Tobe S.S."/>
        </authorList>
    </citation>
    <scope>NUCLEOTIDE SEQUENCE</scope>
    <source>
        <strain evidence="1">Stay&amp;Tobe</strain>
    </source>
</reference>
<evidence type="ECO:0000313" key="1">
    <source>
        <dbReference type="EMBL" id="KAJ9598631.1"/>
    </source>
</evidence>
<keyword evidence="2" id="KW-1185">Reference proteome</keyword>
<comment type="caution">
    <text evidence="1">The sequence shown here is derived from an EMBL/GenBank/DDBJ whole genome shotgun (WGS) entry which is preliminary data.</text>
</comment>
<organism evidence="1 2">
    <name type="scientific">Diploptera punctata</name>
    <name type="common">Pacific beetle cockroach</name>
    <dbReference type="NCBI Taxonomy" id="6984"/>
    <lineage>
        <taxon>Eukaryota</taxon>
        <taxon>Metazoa</taxon>
        <taxon>Ecdysozoa</taxon>
        <taxon>Arthropoda</taxon>
        <taxon>Hexapoda</taxon>
        <taxon>Insecta</taxon>
        <taxon>Pterygota</taxon>
        <taxon>Neoptera</taxon>
        <taxon>Polyneoptera</taxon>
        <taxon>Dictyoptera</taxon>
        <taxon>Blattodea</taxon>
        <taxon>Blaberoidea</taxon>
        <taxon>Blaberidae</taxon>
        <taxon>Diplopterinae</taxon>
        <taxon>Diploptera</taxon>
    </lineage>
</organism>
<dbReference type="AlphaFoldDB" id="A0AAD8EQF7"/>
<protein>
    <submittedName>
        <fullName evidence="1">Uncharacterized protein</fullName>
    </submittedName>
</protein>
<name>A0AAD8EQF7_DIPPU</name>
<proteinExistence type="predicted"/>
<sequence>HLTVFPPIMYSTHIFLSIIASVQKKRMTLIPYFLIDHFLVRCYFKFPQCPPRFAN</sequence>
<dbReference type="EMBL" id="JASPKZ010001201">
    <property type="protein sequence ID" value="KAJ9598631.1"/>
    <property type="molecule type" value="Genomic_DNA"/>
</dbReference>